<sequence>MDITDLNSLAGHLREYGLQVVALEPEMRLHATNPLHDLLTEEIVAADGHYVTSFAYEIGEQGHEKECAQRIAQLLAAAGTELQR</sequence>
<proteinExistence type="predicted"/>
<dbReference type="RefSeq" id="WP_344514301.1">
    <property type="nucleotide sequence ID" value="NZ_BAAATU010000030.1"/>
</dbReference>
<dbReference type="Proteomes" id="UP001596200">
    <property type="component" value="Unassembled WGS sequence"/>
</dbReference>
<evidence type="ECO:0000313" key="2">
    <source>
        <dbReference type="Proteomes" id="UP001596200"/>
    </source>
</evidence>
<evidence type="ECO:0000313" key="1">
    <source>
        <dbReference type="EMBL" id="MFC5914840.1"/>
    </source>
</evidence>
<name>A0ABW1GJ29_9ACTN</name>
<accession>A0ABW1GJ29</accession>
<keyword evidence="2" id="KW-1185">Reference proteome</keyword>
<organism evidence="1 2">
    <name type="scientific">Streptomyces pulveraceus</name>
    <dbReference type="NCBI Taxonomy" id="68258"/>
    <lineage>
        <taxon>Bacteria</taxon>
        <taxon>Bacillati</taxon>
        <taxon>Actinomycetota</taxon>
        <taxon>Actinomycetes</taxon>
        <taxon>Kitasatosporales</taxon>
        <taxon>Streptomycetaceae</taxon>
        <taxon>Streptomyces</taxon>
    </lineage>
</organism>
<dbReference type="EMBL" id="JBHSPU010000015">
    <property type="protein sequence ID" value="MFC5914840.1"/>
    <property type="molecule type" value="Genomic_DNA"/>
</dbReference>
<gene>
    <name evidence="1" type="ORF">ACFP1B_15635</name>
</gene>
<reference evidence="2" key="1">
    <citation type="journal article" date="2019" name="Int. J. Syst. Evol. Microbiol.">
        <title>The Global Catalogue of Microorganisms (GCM) 10K type strain sequencing project: providing services to taxonomists for standard genome sequencing and annotation.</title>
        <authorList>
            <consortium name="The Broad Institute Genomics Platform"/>
            <consortium name="The Broad Institute Genome Sequencing Center for Infectious Disease"/>
            <person name="Wu L."/>
            <person name="Ma J."/>
        </authorList>
    </citation>
    <scope>NUCLEOTIDE SEQUENCE [LARGE SCALE GENOMIC DNA]</scope>
    <source>
        <strain evidence="2">JCM 4147</strain>
    </source>
</reference>
<comment type="caution">
    <text evidence="1">The sequence shown here is derived from an EMBL/GenBank/DDBJ whole genome shotgun (WGS) entry which is preliminary data.</text>
</comment>
<protein>
    <submittedName>
        <fullName evidence="1">Uncharacterized protein</fullName>
    </submittedName>
</protein>